<dbReference type="STRING" id="7395.A0A1A9UYI5"/>
<name>A0A1A9UYI5_GLOAU</name>
<dbReference type="Proteomes" id="UP000078200">
    <property type="component" value="Unassembled WGS sequence"/>
</dbReference>
<accession>A0A1A9UYI5</accession>
<reference evidence="1" key="1">
    <citation type="submission" date="2020-05" db="UniProtKB">
        <authorList>
            <consortium name="EnsemblMetazoa"/>
        </authorList>
    </citation>
    <scope>IDENTIFICATION</scope>
    <source>
        <strain evidence="1">TTRI</strain>
    </source>
</reference>
<dbReference type="EnsemblMetazoa" id="GAUT019816-RA">
    <property type="protein sequence ID" value="GAUT019816-PA"/>
    <property type="gene ID" value="GAUT019816"/>
</dbReference>
<evidence type="ECO:0000313" key="2">
    <source>
        <dbReference type="Proteomes" id="UP000078200"/>
    </source>
</evidence>
<organism evidence="1 2">
    <name type="scientific">Glossina austeni</name>
    <name type="common">Savannah tsetse fly</name>
    <dbReference type="NCBI Taxonomy" id="7395"/>
    <lineage>
        <taxon>Eukaryota</taxon>
        <taxon>Metazoa</taxon>
        <taxon>Ecdysozoa</taxon>
        <taxon>Arthropoda</taxon>
        <taxon>Hexapoda</taxon>
        <taxon>Insecta</taxon>
        <taxon>Pterygota</taxon>
        <taxon>Neoptera</taxon>
        <taxon>Endopterygota</taxon>
        <taxon>Diptera</taxon>
        <taxon>Brachycera</taxon>
        <taxon>Muscomorpha</taxon>
        <taxon>Hippoboscoidea</taxon>
        <taxon>Glossinidae</taxon>
        <taxon>Glossina</taxon>
    </lineage>
</organism>
<sequence length="152" mass="17055">MSLMLPCERILWVKKYPSSIQLSKHGLTSTKLNVDHLQSQTNAINRDGQILPNEFYQLKVTQLFNAGIMQLSFLTTKPQKIQACILDALIDTHHGRRNPLLLTPIQLQNEIKQTKAHLPQSLKLPAAGAGLSQFYKLMTIKEGLSQTPLTTP</sequence>
<protein>
    <submittedName>
        <fullName evidence="1">Uncharacterized protein</fullName>
    </submittedName>
</protein>
<keyword evidence="2" id="KW-1185">Reference proteome</keyword>
<proteinExistence type="predicted"/>
<dbReference type="VEuPathDB" id="VectorBase:GAUT019816"/>
<dbReference type="AlphaFoldDB" id="A0A1A9UYI5"/>
<evidence type="ECO:0000313" key="1">
    <source>
        <dbReference type="EnsemblMetazoa" id="GAUT019816-PA"/>
    </source>
</evidence>